<dbReference type="Pfam" id="PF00581">
    <property type="entry name" value="Rhodanese"/>
    <property type="match status" value="1"/>
</dbReference>
<reference evidence="13" key="2">
    <citation type="submission" date="2012-08" db="EMBL/GenBank/DDBJ databases">
        <title>Genome sequence of Kazachstania naganishii.</title>
        <authorList>
            <person name="Gordon J.L."/>
            <person name="Armisen D."/>
            <person name="Proux-Wera E."/>
            <person name="OhEigeartaigh S.S."/>
            <person name="Byrne K.P."/>
            <person name="Wolfe K.H."/>
        </authorList>
    </citation>
    <scope>NUCLEOTIDE SEQUENCE [LARGE SCALE GENOMIC DNA]</scope>
    <source>
        <strain evidence="13">ATCC MYA-139 / BCRC 22969 / CBS 8797 / CCRC 22969 / KCTC 17520 / NBRC 10181 / NCYC 3082</strain>
    </source>
</reference>
<evidence type="ECO:0000256" key="3">
    <source>
        <dbReference type="ARBA" id="ARBA00022618"/>
    </source>
</evidence>
<feature type="compositionally biased region" description="Polar residues" evidence="10">
    <location>
        <begin position="68"/>
        <end position="83"/>
    </location>
</feature>
<dbReference type="KEGG" id="kng:KNAG_0M02300"/>
<dbReference type="GO" id="GO:0004725">
    <property type="term" value="F:protein tyrosine phosphatase activity"/>
    <property type="evidence" value="ECO:0007669"/>
    <property type="project" value="UniProtKB-EC"/>
</dbReference>
<dbReference type="EMBL" id="HE978326">
    <property type="protein sequence ID" value="CCK73083.1"/>
    <property type="molecule type" value="Genomic_DNA"/>
</dbReference>
<dbReference type="PRINTS" id="PR00716">
    <property type="entry name" value="MPIPHPHTASE"/>
</dbReference>
<dbReference type="STRING" id="1071383.J7RT15"/>
<keyword evidence="5" id="KW-0378">Hydrolase</keyword>
<dbReference type="Gene3D" id="3.40.250.10">
    <property type="entry name" value="Rhodanese-like domain"/>
    <property type="match status" value="1"/>
</dbReference>
<dbReference type="InterPro" id="IPR036873">
    <property type="entry name" value="Rhodanese-like_dom_sf"/>
</dbReference>
<dbReference type="SMART" id="SM00450">
    <property type="entry name" value="RHOD"/>
    <property type="match status" value="1"/>
</dbReference>
<keyword evidence="4" id="KW-0498">Mitosis</keyword>
<dbReference type="GO" id="GO:0005737">
    <property type="term" value="C:cytoplasm"/>
    <property type="evidence" value="ECO:0007669"/>
    <property type="project" value="TreeGrafter"/>
</dbReference>
<feature type="region of interest" description="Disordered" evidence="10">
    <location>
        <begin position="46"/>
        <end position="87"/>
    </location>
</feature>
<feature type="domain" description="Rhodanese" evidence="11">
    <location>
        <begin position="157"/>
        <end position="266"/>
    </location>
</feature>
<evidence type="ECO:0000256" key="6">
    <source>
        <dbReference type="ARBA" id="ARBA00022912"/>
    </source>
</evidence>
<evidence type="ECO:0000313" key="12">
    <source>
        <dbReference type="EMBL" id="CCK73083.1"/>
    </source>
</evidence>
<dbReference type="GO" id="GO:0110032">
    <property type="term" value="P:positive regulation of G2/MI transition of meiotic cell cycle"/>
    <property type="evidence" value="ECO:0007669"/>
    <property type="project" value="TreeGrafter"/>
</dbReference>
<dbReference type="SUPFAM" id="SSF52821">
    <property type="entry name" value="Rhodanese/Cell cycle control phosphatase"/>
    <property type="match status" value="1"/>
</dbReference>
<dbReference type="AlphaFoldDB" id="J7RT15"/>
<dbReference type="EC" id="3.1.3.48" evidence="2"/>
<dbReference type="RefSeq" id="XP_022467327.1">
    <property type="nucleotide sequence ID" value="XM_022611097.1"/>
</dbReference>
<dbReference type="InterPro" id="IPR001763">
    <property type="entry name" value="Rhodanese-like_dom"/>
</dbReference>
<dbReference type="PANTHER" id="PTHR10828">
    <property type="entry name" value="M-PHASE INDUCER PHOSPHATASE DUAL SPECIFICITY PHOSPHATASE CDC25"/>
    <property type="match status" value="1"/>
</dbReference>
<dbReference type="OrthoDB" id="26523at2759"/>
<keyword evidence="6" id="KW-0904">Protein phosphatase</keyword>
<evidence type="ECO:0000256" key="5">
    <source>
        <dbReference type="ARBA" id="ARBA00022801"/>
    </source>
</evidence>
<comment type="catalytic activity">
    <reaction evidence="8">
        <text>O-phospho-L-tyrosyl-[protein] + H2O = L-tyrosyl-[protein] + phosphate</text>
        <dbReference type="Rhea" id="RHEA:10684"/>
        <dbReference type="Rhea" id="RHEA-COMP:10136"/>
        <dbReference type="Rhea" id="RHEA-COMP:20101"/>
        <dbReference type="ChEBI" id="CHEBI:15377"/>
        <dbReference type="ChEBI" id="CHEBI:43474"/>
        <dbReference type="ChEBI" id="CHEBI:46858"/>
        <dbReference type="ChEBI" id="CHEBI:61978"/>
        <dbReference type="EC" id="3.1.3.48"/>
    </reaction>
</comment>
<dbReference type="eggNOG" id="KOG3772">
    <property type="taxonomic scope" value="Eukaryota"/>
</dbReference>
<evidence type="ECO:0000259" key="11">
    <source>
        <dbReference type="PROSITE" id="PS50206"/>
    </source>
</evidence>
<keyword evidence="3" id="KW-0132">Cell division</keyword>
<reference evidence="12 13" key="1">
    <citation type="journal article" date="2011" name="Proc. Natl. Acad. Sci. U.S.A.">
        <title>Evolutionary erosion of yeast sex chromosomes by mating-type switching accidents.</title>
        <authorList>
            <person name="Gordon J.L."/>
            <person name="Armisen D."/>
            <person name="Proux-Wera E."/>
            <person name="Oheigeartaigh S.S."/>
            <person name="Byrne K.P."/>
            <person name="Wolfe K.H."/>
        </authorList>
    </citation>
    <scope>NUCLEOTIDE SEQUENCE [LARGE SCALE GENOMIC DNA]</scope>
    <source>
        <strain evidence="13">ATCC MYA-139 / BCRC 22969 / CBS 8797 / CCRC 22969 / KCTC 17520 / NBRC 10181 / NCYC 3082</strain>
    </source>
</reference>
<evidence type="ECO:0000256" key="2">
    <source>
        <dbReference type="ARBA" id="ARBA00013064"/>
    </source>
</evidence>
<keyword evidence="13" id="KW-1185">Reference proteome</keyword>
<name>J7RT15_HUIN7</name>
<evidence type="ECO:0000256" key="10">
    <source>
        <dbReference type="SAM" id="MobiDB-lite"/>
    </source>
</evidence>
<sequence length="421" mass="46463">MVFANPFGEQAVYNATESASSLNLFAERLSLEDAASVGSVGPTMGVPCRRGSTLGTTTERMGHRRLSNSKSYSRKNSGGMQRTDSIKRKELRAATATAASRACKEPSTRANFISRMSKCSIPIHHYNSDGTHCDDLFPRISTTTLRDIIVDKIHEPVYSSYCIVDCRFKYEYSGGHIRSALNISSQDDLERELLLLNRGDPLCESPTLLIFYCEFSARRSPAMAAHLRNCDRIINQDVYPGLYYPDVVILDGGYKSFYSGFPSLCDPISYVTMDSKENLLDCETELDKFRLGSKKVVTRSNSLRRFHSTASRTSEPGASLQLFQEAEDAAEDTSAASFFSRVAPPPKLSFQRNNSSSHSLAGTSGDENSSMFTTASSSMGSASKMLLEDHVPFYSSFEDTDGLVCHLPVDSPVKRLNFDNA</sequence>
<organism evidence="12 13">
    <name type="scientific">Huiozyma naganishii (strain ATCC MYA-139 / BCRC 22969 / CBS 8797 / KCTC 17520 / NBRC 10181 / NCYC 3082 / Yp74L-3)</name>
    <name type="common">Yeast</name>
    <name type="synonym">Kazachstania naganishii</name>
    <dbReference type="NCBI Taxonomy" id="1071383"/>
    <lineage>
        <taxon>Eukaryota</taxon>
        <taxon>Fungi</taxon>
        <taxon>Dikarya</taxon>
        <taxon>Ascomycota</taxon>
        <taxon>Saccharomycotina</taxon>
        <taxon>Saccharomycetes</taxon>
        <taxon>Saccharomycetales</taxon>
        <taxon>Saccharomycetaceae</taxon>
        <taxon>Huiozyma</taxon>
    </lineage>
</organism>
<feature type="compositionally biased region" description="Polar residues" evidence="10">
    <location>
        <begin position="350"/>
        <end position="375"/>
    </location>
</feature>
<evidence type="ECO:0000256" key="7">
    <source>
        <dbReference type="ARBA" id="ARBA00023306"/>
    </source>
</evidence>
<evidence type="ECO:0000256" key="1">
    <source>
        <dbReference type="ARBA" id="ARBA00011065"/>
    </source>
</evidence>
<evidence type="ECO:0000256" key="9">
    <source>
        <dbReference type="ARBA" id="ARBA00067190"/>
    </source>
</evidence>
<keyword evidence="7" id="KW-0131">Cell cycle</keyword>
<dbReference type="InterPro" id="IPR000751">
    <property type="entry name" value="MPI_Phosphatase"/>
</dbReference>
<dbReference type="GO" id="GO:0005634">
    <property type="term" value="C:nucleus"/>
    <property type="evidence" value="ECO:0007669"/>
    <property type="project" value="TreeGrafter"/>
</dbReference>
<dbReference type="FunFam" id="3.40.250.10:FF:000021">
    <property type="entry name" value="M-phase inducer phosphatase cdc-25.2"/>
    <property type="match status" value="1"/>
</dbReference>
<dbReference type="HOGENOM" id="CLU_652213_0_0_1"/>
<dbReference type="PANTHER" id="PTHR10828:SF17">
    <property type="entry name" value="PROTEIN-TYROSINE-PHOSPHATASE"/>
    <property type="match status" value="1"/>
</dbReference>
<dbReference type="Proteomes" id="UP000006310">
    <property type="component" value="Chromosome 13"/>
</dbReference>
<feature type="region of interest" description="Disordered" evidence="10">
    <location>
        <begin position="347"/>
        <end position="375"/>
    </location>
</feature>
<gene>
    <name evidence="12" type="primary">KNAG0M02300</name>
    <name evidence="12" type="ordered locus">KNAG_0M02300</name>
</gene>
<evidence type="ECO:0000256" key="8">
    <source>
        <dbReference type="ARBA" id="ARBA00051722"/>
    </source>
</evidence>
<protein>
    <recommendedName>
        <fullName evidence="9">M-phase inducer phosphatase</fullName>
        <ecNumber evidence="2">3.1.3.48</ecNumber>
    </recommendedName>
</protein>
<evidence type="ECO:0000256" key="4">
    <source>
        <dbReference type="ARBA" id="ARBA00022776"/>
    </source>
</evidence>
<accession>J7RT15</accession>
<dbReference type="PROSITE" id="PS50206">
    <property type="entry name" value="RHODANESE_3"/>
    <property type="match status" value="1"/>
</dbReference>
<proteinExistence type="inferred from homology"/>
<dbReference type="GO" id="GO:0000086">
    <property type="term" value="P:G2/M transition of mitotic cell cycle"/>
    <property type="evidence" value="ECO:0007669"/>
    <property type="project" value="TreeGrafter"/>
</dbReference>
<evidence type="ECO:0000313" key="13">
    <source>
        <dbReference type="Proteomes" id="UP000006310"/>
    </source>
</evidence>
<dbReference type="GO" id="GO:0010971">
    <property type="term" value="P:positive regulation of G2/M transition of mitotic cell cycle"/>
    <property type="evidence" value="ECO:0007669"/>
    <property type="project" value="TreeGrafter"/>
</dbReference>
<dbReference type="GeneID" id="34528863"/>
<dbReference type="GO" id="GO:0051301">
    <property type="term" value="P:cell division"/>
    <property type="evidence" value="ECO:0007669"/>
    <property type="project" value="UniProtKB-KW"/>
</dbReference>
<comment type="similarity">
    <text evidence="1">Belongs to the MPI phosphatase family.</text>
</comment>